<keyword evidence="5 6" id="KW-0413">Isomerase</keyword>
<keyword evidence="10" id="KW-1185">Reference proteome</keyword>
<dbReference type="InterPro" id="IPR050245">
    <property type="entry name" value="PrsA_foldase"/>
</dbReference>
<evidence type="ECO:0000313" key="9">
    <source>
        <dbReference type="EMBL" id="MBC8531958.1"/>
    </source>
</evidence>
<evidence type="ECO:0000256" key="5">
    <source>
        <dbReference type="ARBA" id="ARBA00023235"/>
    </source>
</evidence>
<reference evidence="9" key="1">
    <citation type="submission" date="2020-08" db="EMBL/GenBank/DDBJ databases">
        <title>Genome public.</title>
        <authorList>
            <person name="Liu C."/>
            <person name="Sun Q."/>
        </authorList>
    </citation>
    <scope>NUCLEOTIDE SEQUENCE</scope>
    <source>
        <strain evidence="9">NSJ-53</strain>
    </source>
</reference>
<dbReference type="SUPFAM" id="SSF109998">
    <property type="entry name" value="Triger factor/SurA peptide-binding domain-like"/>
    <property type="match status" value="1"/>
</dbReference>
<name>A0A926D5W4_9FIRM</name>
<gene>
    <name evidence="9" type="ORF">H8696_08880</name>
</gene>
<organism evidence="9 10">
    <name type="scientific">Gehongia tenuis</name>
    <dbReference type="NCBI Taxonomy" id="2763655"/>
    <lineage>
        <taxon>Bacteria</taxon>
        <taxon>Bacillati</taxon>
        <taxon>Bacillota</taxon>
        <taxon>Clostridia</taxon>
        <taxon>Christensenellales</taxon>
        <taxon>Christensenellaceae</taxon>
        <taxon>Gehongia</taxon>
    </lineage>
</organism>
<evidence type="ECO:0000256" key="4">
    <source>
        <dbReference type="ARBA" id="ARBA00023110"/>
    </source>
</evidence>
<evidence type="ECO:0000256" key="1">
    <source>
        <dbReference type="ARBA" id="ARBA00000971"/>
    </source>
</evidence>
<dbReference type="PROSITE" id="PS51257">
    <property type="entry name" value="PROKAR_LIPOPROTEIN"/>
    <property type="match status" value="1"/>
</dbReference>
<dbReference type="SUPFAM" id="SSF54534">
    <property type="entry name" value="FKBP-like"/>
    <property type="match status" value="1"/>
</dbReference>
<dbReference type="PANTHER" id="PTHR47245:SF1">
    <property type="entry name" value="FOLDASE PROTEIN PRSA"/>
    <property type="match status" value="1"/>
</dbReference>
<dbReference type="RefSeq" id="WP_249316816.1">
    <property type="nucleotide sequence ID" value="NZ_JACRSR010000003.1"/>
</dbReference>
<dbReference type="Proteomes" id="UP000623172">
    <property type="component" value="Unassembled WGS sequence"/>
</dbReference>
<dbReference type="InterPro" id="IPR046357">
    <property type="entry name" value="PPIase_dom_sf"/>
</dbReference>
<dbReference type="GO" id="GO:0003755">
    <property type="term" value="F:peptidyl-prolyl cis-trans isomerase activity"/>
    <property type="evidence" value="ECO:0007669"/>
    <property type="project" value="UniProtKB-KW"/>
</dbReference>
<evidence type="ECO:0000256" key="2">
    <source>
        <dbReference type="ARBA" id="ARBA00013194"/>
    </source>
</evidence>
<evidence type="ECO:0000256" key="7">
    <source>
        <dbReference type="SAM" id="SignalP"/>
    </source>
</evidence>
<protein>
    <recommendedName>
        <fullName evidence="2">peptidylprolyl isomerase</fullName>
        <ecNumber evidence="2">5.2.1.8</ecNumber>
    </recommendedName>
</protein>
<evidence type="ECO:0000259" key="8">
    <source>
        <dbReference type="PROSITE" id="PS50198"/>
    </source>
</evidence>
<dbReference type="PROSITE" id="PS50198">
    <property type="entry name" value="PPIC_PPIASE_2"/>
    <property type="match status" value="1"/>
</dbReference>
<evidence type="ECO:0000256" key="3">
    <source>
        <dbReference type="ARBA" id="ARBA00022729"/>
    </source>
</evidence>
<feature type="domain" description="PpiC" evidence="8">
    <location>
        <begin position="236"/>
        <end position="360"/>
    </location>
</feature>
<dbReference type="EC" id="5.2.1.8" evidence="2"/>
<dbReference type="AlphaFoldDB" id="A0A926D5W4"/>
<comment type="catalytic activity">
    <reaction evidence="1">
        <text>[protein]-peptidylproline (omega=180) = [protein]-peptidylproline (omega=0)</text>
        <dbReference type="Rhea" id="RHEA:16237"/>
        <dbReference type="Rhea" id="RHEA-COMP:10747"/>
        <dbReference type="Rhea" id="RHEA-COMP:10748"/>
        <dbReference type="ChEBI" id="CHEBI:83833"/>
        <dbReference type="ChEBI" id="CHEBI:83834"/>
        <dbReference type="EC" id="5.2.1.8"/>
    </reaction>
</comment>
<proteinExistence type="predicted"/>
<dbReference type="Gene3D" id="1.10.8.1040">
    <property type="match status" value="1"/>
</dbReference>
<accession>A0A926D5W4</accession>
<dbReference type="PANTHER" id="PTHR47245">
    <property type="entry name" value="PEPTIDYLPROLYL ISOMERASE"/>
    <property type="match status" value="1"/>
</dbReference>
<feature type="chain" id="PRO_5039678036" description="peptidylprolyl isomerase" evidence="7">
    <location>
        <begin position="25"/>
        <end position="410"/>
    </location>
</feature>
<dbReference type="InterPro" id="IPR000297">
    <property type="entry name" value="PPIase_PpiC"/>
</dbReference>
<keyword evidence="3 7" id="KW-0732">Signal</keyword>
<feature type="signal peptide" evidence="7">
    <location>
        <begin position="1"/>
        <end position="24"/>
    </location>
</feature>
<comment type="caution">
    <text evidence="9">The sequence shown here is derived from an EMBL/GenBank/DDBJ whole genome shotgun (WGS) entry which is preliminary data.</text>
</comment>
<dbReference type="Gene3D" id="3.10.50.40">
    <property type="match status" value="1"/>
</dbReference>
<keyword evidence="4 6" id="KW-0697">Rotamase</keyword>
<dbReference type="Pfam" id="PF13616">
    <property type="entry name" value="Rotamase_3"/>
    <property type="match status" value="1"/>
</dbReference>
<sequence length="410" mass="45973">MNRWVKAIGLVSAIALLTSACSLIEIDAEKDAKTVVAVVNGEEVYKGEVLEQYNSYNSYYNFEDGTEESNDLKAEVLDAVVKQKLTSQYLKNEKAVDKLTDEEKAEAEATADETINNATGYTSLLTKYEEEAKEDPSIDPEAKAREEADKMIQEQYGITREQAYEEQYLEQARLKILDELGEAAEVTDEEVQTEYDKLLESQKEEFTSDPTKFYNQLKQAQSATASTSDPVVYQVSGYVNVKHVLISMDDETKEAITTLRNEGKDEEADAKREEGLAAIKAKADDVLKKAQDGEDFDKLIEEYGEDPGMKANVVKDEGYIVGKDTGYMAEFEEGALSMKNVGDITMVATDYGYHVMQLVKVYEEGPVEMNDETRASLEAAIRSTKATAEWNTILAEYERNAEIKTYPKRL</sequence>
<evidence type="ECO:0000256" key="6">
    <source>
        <dbReference type="PROSITE-ProRule" id="PRU00278"/>
    </source>
</evidence>
<evidence type="ECO:0000313" key="10">
    <source>
        <dbReference type="Proteomes" id="UP000623172"/>
    </source>
</evidence>
<dbReference type="EMBL" id="JACRSR010000003">
    <property type="protein sequence ID" value="MBC8531958.1"/>
    <property type="molecule type" value="Genomic_DNA"/>
</dbReference>
<dbReference type="InterPro" id="IPR027304">
    <property type="entry name" value="Trigger_fact/SurA_dom_sf"/>
</dbReference>